<evidence type="ECO:0000313" key="3">
    <source>
        <dbReference type="Proteomes" id="UP001183390"/>
    </source>
</evidence>
<dbReference type="RefSeq" id="WP_311510546.1">
    <property type="nucleotide sequence ID" value="NZ_JAVREP010000002.1"/>
</dbReference>
<evidence type="ECO:0000313" key="2">
    <source>
        <dbReference type="EMBL" id="MDT0327771.1"/>
    </source>
</evidence>
<sequence length="77" mass="8857">MTGNPTGHFVEQAPFMVLRSRRPDRRPLREPVDENVPDRRTGCTAVNPRVVAYRHQGWRLALGHLVPELRYAMHEAA</sequence>
<name>A0ABU2M709_9ACTN</name>
<accession>A0ABU2M709</accession>
<organism evidence="2 3">
    <name type="scientific">Nocardiopsis lambiniae</name>
    <dbReference type="NCBI Taxonomy" id="3075539"/>
    <lineage>
        <taxon>Bacteria</taxon>
        <taxon>Bacillati</taxon>
        <taxon>Actinomycetota</taxon>
        <taxon>Actinomycetes</taxon>
        <taxon>Streptosporangiales</taxon>
        <taxon>Nocardiopsidaceae</taxon>
        <taxon>Nocardiopsis</taxon>
    </lineage>
</organism>
<proteinExistence type="predicted"/>
<protein>
    <submittedName>
        <fullName evidence="2">Uncharacterized protein</fullName>
    </submittedName>
</protein>
<dbReference type="Proteomes" id="UP001183390">
    <property type="component" value="Unassembled WGS sequence"/>
</dbReference>
<feature type="compositionally biased region" description="Basic and acidic residues" evidence="1">
    <location>
        <begin position="25"/>
        <end position="41"/>
    </location>
</feature>
<reference evidence="3" key="1">
    <citation type="submission" date="2023-07" db="EMBL/GenBank/DDBJ databases">
        <title>30 novel species of actinomycetes from the DSMZ collection.</title>
        <authorList>
            <person name="Nouioui I."/>
        </authorList>
    </citation>
    <scope>NUCLEOTIDE SEQUENCE [LARGE SCALE GENOMIC DNA]</scope>
    <source>
        <strain evidence="3">DSM 44743</strain>
    </source>
</reference>
<gene>
    <name evidence="2" type="ORF">RM479_05025</name>
</gene>
<dbReference type="EMBL" id="JAVREP010000002">
    <property type="protein sequence ID" value="MDT0327771.1"/>
    <property type="molecule type" value="Genomic_DNA"/>
</dbReference>
<feature type="region of interest" description="Disordered" evidence="1">
    <location>
        <begin position="22"/>
        <end position="41"/>
    </location>
</feature>
<comment type="caution">
    <text evidence="2">The sequence shown here is derived from an EMBL/GenBank/DDBJ whole genome shotgun (WGS) entry which is preliminary data.</text>
</comment>
<evidence type="ECO:0000256" key="1">
    <source>
        <dbReference type="SAM" id="MobiDB-lite"/>
    </source>
</evidence>
<keyword evidence="3" id="KW-1185">Reference proteome</keyword>